<proteinExistence type="predicted"/>
<reference evidence="6" key="1">
    <citation type="submission" date="2020-06" db="EMBL/GenBank/DDBJ databases">
        <authorList>
            <person name="Li T."/>
            <person name="Hu X."/>
            <person name="Zhang T."/>
            <person name="Song X."/>
            <person name="Zhang H."/>
            <person name="Dai N."/>
            <person name="Sheng W."/>
            <person name="Hou X."/>
            <person name="Wei L."/>
        </authorList>
    </citation>
    <scope>NUCLEOTIDE SEQUENCE</scope>
    <source>
        <strain evidence="6">G02</strain>
        <tissue evidence="6">Leaf</tissue>
    </source>
</reference>
<dbReference type="InterPro" id="IPR057670">
    <property type="entry name" value="SH3_retrovirus"/>
</dbReference>
<evidence type="ECO:0000256" key="1">
    <source>
        <dbReference type="ARBA" id="ARBA00022670"/>
    </source>
</evidence>
<keyword evidence="2" id="KW-0863">Zinc-finger</keyword>
<dbReference type="AlphaFoldDB" id="A0AAW2LN93"/>
<organism evidence="6">
    <name type="scientific">Sesamum radiatum</name>
    <name type="common">Black benniseed</name>
    <dbReference type="NCBI Taxonomy" id="300843"/>
    <lineage>
        <taxon>Eukaryota</taxon>
        <taxon>Viridiplantae</taxon>
        <taxon>Streptophyta</taxon>
        <taxon>Embryophyta</taxon>
        <taxon>Tracheophyta</taxon>
        <taxon>Spermatophyta</taxon>
        <taxon>Magnoliopsida</taxon>
        <taxon>eudicotyledons</taxon>
        <taxon>Gunneridae</taxon>
        <taxon>Pentapetalae</taxon>
        <taxon>asterids</taxon>
        <taxon>lamiids</taxon>
        <taxon>Lamiales</taxon>
        <taxon>Pedaliaceae</taxon>
        <taxon>Sesamum</taxon>
    </lineage>
</organism>
<dbReference type="InterPro" id="IPR012337">
    <property type="entry name" value="RNaseH-like_sf"/>
</dbReference>
<name>A0AAW2LN93_SESRA</name>
<dbReference type="InterPro" id="IPR025724">
    <property type="entry name" value="GAG-pre-integrase_dom"/>
</dbReference>
<dbReference type="InterPro" id="IPR036875">
    <property type="entry name" value="Znf_CCHC_sf"/>
</dbReference>
<evidence type="ECO:0000256" key="2">
    <source>
        <dbReference type="PROSITE-ProRule" id="PRU00047"/>
    </source>
</evidence>
<dbReference type="InterPro" id="IPR039537">
    <property type="entry name" value="Retrotran_Ty1/copia-like"/>
</dbReference>
<keyword evidence="2" id="KW-0862">Zinc</keyword>
<dbReference type="GO" id="GO:0008233">
    <property type="term" value="F:peptidase activity"/>
    <property type="evidence" value="ECO:0007669"/>
    <property type="project" value="UniProtKB-KW"/>
</dbReference>
<dbReference type="Gene3D" id="3.30.420.10">
    <property type="entry name" value="Ribonuclease H-like superfamily/Ribonuclease H"/>
    <property type="match status" value="1"/>
</dbReference>
<dbReference type="SUPFAM" id="SSF57756">
    <property type="entry name" value="Retrovirus zinc finger-like domains"/>
    <property type="match status" value="1"/>
</dbReference>
<dbReference type="InterPro" id="IPR054722">
    <property type="entry name" value="PolX-like_BBD"/>
</dbReference>
<feature type="domain" description="CCHC-type" evidence="4">
    <location>
        <begin position="251"/>
        <end position="266"/>
    </location>
</feature>
<dbReference type="GO" id="GO:0006508">
    <property type="term" value="P:proteolysis"/>
    <property type="evidence" value="ECO:0007669"/>
    <property type="project" value="UniProtKB-KW"/>
</dbReference>
<gene>
    <name evidence="6" type="ORF">Sradi_5227100</name>
</gene>
<dbReference type="PANTHER" id="PTHR42648:SF27">
    <property type="entry name" value="RNA-DIRECTED DNA POLYMERASE"/>
    <property type="match status" value="1"/>
</dbReference>
<dbReference type="InterPro" id="IPR001584">
    <property type="entry name" value="Integrase_cat-core"/>
</dbReference>
<evidence type="ECO:0000259" key="4">
    <source>
        <dbReference type="PROSITE" id="PS50158"/>
    </source>
</evidence>
<feature type="compositionally biased region" description="Low complexity" evidence="3">
    <location>
        <begin position="214"/>
        <end position="227"/>
    </location>
</feature>
<dbReference type="PROSITE" id="PS50994">
    <property type="entry name" value="INTEGRASE"/>
    <property type="match status" value="1"/>
</dbReference>
<dbReference type="InterPro" id="IPR036397">
    <property type="entry name" value="RNaseH_sf"/>
</dbReference>
<evidence type="ECO:0000259" key="5">
    <source>
        <dbReference type="PROSITE" id="PS50994"/>
    </source>
</evidence>
<sequence>MNALVDPKPTRNSHSRKSHLRGYILDKPLPAILPEGSSPEERLTFEKWHVDNRKVRSIILASMTNEIQKQYDRLEDVPSIMLRMKDVYAVPDRHIRYVATKAFFGTKMTEGSSVHSHGVKMLSLVEKLENLKAGLNNDTYIDMILQSLPPSYDPFIVNYNMNGLEKSIHELINMLVQYEATTHKSEPAVLVGEGSTSKAKDKGARHWKRKKGKGTAVTATASTGGAPPAAPKGKGKGKVGGFQWSKANDVCMHCQGKGHRKRECPQLLSPGMFVVEVNMISNSASWVLDTGCGVHICNDLQVLLRNRKLSKDEMILRLGDGKAVAAEALGSLRLVVSNYIRIDLKDVYFVPSTVKNIISIPMLDSKGFKFLINKSCFYLVFDDVYHLLGTLVNGLYILQQSNLIMTAQHKRKPDNHENAQIWHARLGHISKDRTRRLVDSKSLEIDNLDHLPTCESCLKGKMTKKPFVGQSAIADSLLDLVHTDVCGPLSIPARGGFSYFINFTDDHSRYGYVYLMRYKFEAFGRFKEYRLEVENQTNRIIKAIRSDRGGEYLSGEFVDYLKENGILSQWNPSETPQLNGVAERRNRTLLDMVRSMMSFTELPPSFWGYALETAAKLLNIAPSKSVPQMPYEIWHGKPASYKFIGYPKETAGYYFYDPTEQKVFVSGNAVFLEKSFPSDSRHDEVLIEESNEEPHRDTTTSFEPTVHTDSVLVLRRSTRESRVPDRYRFVGLTSQLDNDPKTYGEAMSDIDSKKWLETMKSKMDSMGSNQVWTVLDPPKGARPVGCKWVYKRKLGADGEVTAFKARLAAKGYT</sequence>
<reference evidence="6" key="2">
    <citation type="journal article" date="2024" name="Plant">
        <title>Genomic evolution and insights into agronomic trait innovations of Sesamum species.</title>
        <authorList>
            <person name="Miao H."/>
            <person name="Wang L."/>
            <person name="Qu L."/>
            <person name="Liu H."/>
            <person name="Sun Y."/>
            <person name="Le M."/>
            <person name="Wang Q."/>
            <person name="Wei S."/>
            <person name="Zheng Y."/>
            <person name="Lin W."/>
            <person name="Duan Y."/>
            <person name="Cao H."/>
            <person name="Xiong S."/>
            <person name="Wang X."/>
            <person name="Wei L."/>
            <person name="Li C."/>
            <person name="Ma Q."/>
            <person name="Ju M."/>
            <person name="Zhao R."/>
            <person name="Li G."/>
            <person name="Mu C."/>
            <person name="Tian Q."/>
            <person name="Mei H."/>
            <person name="Zhang T."/>
            <person name="Gao T."/>
            <person name="Zhang H."/>
        </authorList>
    </citation>
    <scope>NUCLEOTIDE SEQUENCE</scope>
    <source>
        <strain evidence="6">G02</strain>
    </source>
</reference>
<dbReference type="GO" id="GO:0003676">
    <property type="term" value="F:nucleic acid binding"/>
    <property type="evidence" value="ECO:0007669"/>
    <property type="project" value="InterPro"/>
</dbReference>
<keyword evidence="2" id="KW-0479">Metal-binding</keyword>
<dbReference type="Pfam" id="PF00665">
    <property type="entry name" value="rve"/>
    <property type="match status" value="1"/>
</dbReference>
<dbReference type="GO" id="GO:0008270">
    <property type="term" value="F:zinc ion binding"/>
    <property type="evidence" value="ECO:0007669"/>
    <property type="project" value="UniProtKB-KW"/>
</dbReference>
<feature type="domain" description="Integrase catalytic" evidence="5">
    <location>
        <begin position="462"/>
        <end position="638"/>
    </location>
</feature>
<keyword evidence="1" id="KW-0378">Hydrolase</keyword>
<dbReference type="InterPro" id="IPR001878">
    <property type="entry name" value="Znf_CCHC"/>
</dbReference>
<dbReference type="Pfam" id="PF13976">
    <property type="entry name" value="gag_pre-integrs"/>
    <property type="match status" value="1"/>
</dbReference>
<feature type="region of interest" description="Disordered" evidence="3">
    <location>
        <begin position="192"/>
        <end position="238"/>
    </location>
</feature>
<dbReference type="SUPFAM" id="SSF53098">
    <property type="entry name" value="Ribonuclease H-like"/>
    <property type="match status" value="1"/>
</dbReference>
<dbReference type="PANTHER" id="PTHR42648">
    <property type="entry name" value="TRANSPOSASE, PUTATIVE-RELATED"/>
    <property type="match status" value="1"/>
</dbReference>
<dbReference type="EMBL" id="JACGWJ010000024">
    <property type="protein sequence ID" value="KAL0319656.1"/>
    <property type="molecule type" value="Genomic_DNA"/>
</dbReference>
<comment type="caution">
    <text evidence="6">The sequence shown here is derived from an EMBL/GenBank/DDBJ whole genome shotgun (WGS) entry which is preliminary data.</text>
</comment>
<dbReference type="Pfam" id="PF14223">
    <property type="entry name" value="Retrotran_gag_2"/>
    <property type="match status" value="1"/>
</dbReference>
<dbReference type="Pfam" id="PF22936">
    <property type="entry name" value="Pol_BBD"/>
    <property type="match status" value="1"/>
</dbReference>
<dbReference type="GO" id="GO:0015074">
    <property type="term" value="P:DNA integration"/>
    <property type="evidence" value="ECO:0007669"/>
    <property type="project" value="InterPro"/>
</dbReference>
<accession>A0AAW2LN93</accession>
<evidence type="ECO:0000256" key="3">
    <source>
        <dbReference type="SAM" id="MobiDB-lite"/>
    </source>
</evidence>
<evidence type="ECO:0000313" key="6">
    <source>
        <dbReference type="EMBL" id="KAL0319656.1"/>
    </source>
</evidence>
<keyword evidence="1" id="KW-0645">Protease</keyword>
<protein>
    <submittedName>
        <fullName evidence="6">Transposon Ty2-GR1 Gag-Pol polyprotein</fullName>
    </submittedName>
</protein>
<dbReference type="PROSITE" id="PS50158">
    <property type="entry name" value="ZF_CCHC"/>
    <property type="match status" value="1"/>
</dbReference>
<dbReference type="Pfam" id="PF25597">
    <property type="entry name" value="SH3_retrovirus"/>
    <property type="match status" value="1"/>
</dbReference>